<proteinExistence type="predicted"/>
<evidence type="ECO:0000313" key="2">
    <source>
        <dbReference type="EMBL" id="GAA1959484.1"/>
    </source>
</evidence>
<evidence type="ECO:0000313" key="3">
    <source>
        <dbReference type="Proteomes" id="UP001501116"/>
    </source>
</evidence>
<accession>A0ABN2QWL4</accession>
<reference evidence="2 3" key="1">
    <citation type="journal article" date="2019" name="Int. J. Syst. Evol. Microbiol.">
        <title>The Global Catalogue of Microorganisms (GCM) 10K type strain sequencing project: providing services to taxonomists for standard genome sequencing and annotation.</title>
        <authorList>
            <consortium name="The Broad Institute Genomics Platform"/>
            <consortium name="The Broad Institute Genome Sequencing Center for Infectious Disease"/>
            <person name="Wu L."/>
            <person name="Ma J."/>
        </authorList>
    </citation>
    <scope>NUCLEOTIDE SEQUENCE [LARGE SCALE GENOMIC DNA]</scope>
    <source>
        <strain evidence="2 3">JCM 14545</strain>
    </source>
</reference>
<evidence type="ECO:0000256" key="1">
    <source>
        <dbReference type="SAM" id="MobiDB-lite"/>
    </source>
</evidence>
<dbReference type="RefSeq" id="WP_344418490.1">
    <property type="nucleotide sequence ID" value="NZ_BAAANN010000011.1"/>
</dbReference>
<evidence type="ECO:0008006" key="4">
    <source>
        <dbReference type="Google" id="ProtNLM"/>
    </source>
</evidence>
<dbReference type="EMBL" id="BAAANN010000011">
    <property type="protein sequence ID" value="GAA1959484.1"/>
    <property type="molecule type" value="Genomic_DNA"/>
</dbReference>
<comment type="caution">
    <text evidence="2">The sequence shown here is derived from an EMBL/GenBank/DDBJ whole genome shotgun (WGS) entry which is preliminary data.</text>
</comment>
<gene>
    <name evidence="2" type="ORF">GCM10009754_32480</name>
</gene>
<keyword evidence="3" id="KW-1185">Reference proteome</keyword>
<organism evidence="2 3">
    <name type="scientific">Amycolatopsis minnesotensis</name>
    <dbReference type="NCBI Taxonomy" id="337894"/>
    <lineage>
        <taxon>Bacteria</taxon>
        <taxon>Bacillati</taxon>
        <taxon>Actinomycetota</taxon>
        <taxon>Actinomycetes</taxon>
        <taxon>Pseudonocardiales</taxon>
        <taxon>Pseudonocardiaceae</taxon>
        <taxon>Amycolatopsis</taxon>
    </lineage>
</organism>
<dbReference type="Proteomes" id="UP001501116">
    <property type="component" value="Unassembled WGS sequence"/>
</dbReference>
<protein>
    <recommendedName>
        <fullName evidence="4">Beta-lactamase</fullName>
    </recommendedName>
</protein>
<name>A0ABN2QWL4_9PSEU</name>
<feature type="region of interest" description="Disordered" evidence="1">
    <location>
        <begin position="137"/>
        <end position="167"/>
    </location>
</feature>
<sequence length="167" mass="18445">MVHRFRESRSSAGIRTVALEGMRPARRRLGLEREQGRLFSVDGEDNLRQTATAKTSFAASLIQAGLMSPPRPRSHELDAEFERALGCLLPPGWLSQRQGIDYGTDYGTDYGIDAEVGIDGGQANRHSGVRTTRMVTSAHADHAHNRRRSTGRAHSFGYTPLLRGRTS</sequence>